<comment type="caution">
    <text evidence="2">The sequence shown here is derived from an EMBL/GenBank/DDBJ whole genome shotgun (WGS) entry which is preliminary data.</text>
</comment>
<evidence type="ECO:0000313" key="2">
    <source>
        <dbReference type="EMBL" id="GKT29825.1"/>
    </source>
</evidence>
<reference evidence="2" key="1">
    <citation type="submission" date="2022-03" db="EMBL/GenBank/DDBJ databases">
        <title>Draft genome sequence of Aduncisulcus paluster, a free-living microaerophilic Fornicata.</title>
        <authorList>
            <person name="Yuyama I."/>
            <person name="Kume K."/>
            <person name="Tamura T."/>
            <person name="Inagaki Y."/>
            <person name="Hashimoto T."/>
        </authorList>
    </citation>
    <scope>NUCLEOTIDE SEQUENCE</scope>
    <source>
        <strain evidence="2">NY0171</strain>
    </source>
</reference>
<protein>
    <recommendedName>
        <fullName evidence="4">HTH cro/C1-type domain-containing protein</fullName>
    </recommendedName>
</protein>
<organism evidence="2 3">
    <name type="scientific">Aduncisulcus paluster</name>
    <dbReference type="NCBI Taxonomy" id="2918883"/>
    <lineage>
        <taxon>Eukaryota</taxon>
        <taxon>Metamonada</taxon>
        <taxon>Carpediemonas-like organisms</taxon>
        <taxon>Aduncisulcus</taxon>
    </lineage>
</organism>
<accession>A0ABQ5KB86</accession>
<sequence length="267" mass="30892">MSKFDFAALLRQERVELNRRVYADEYVTPAEMKQIETQKNLASDRVNHPSKDEIARALALLPGFVPIPPKKSEEIDIIKETPEDVKEVIPPPSSSKSDKKAKKPPSRGSKTRKDVKEPTSPKDADKKTEVEEEKEEVDPYSIPSEFPSLFSNRLQPQLFKSVTKEVKSKLPLLPTHHYMRMQDKGYQYEDYKCRMALKHCKAIDMSIIRIPKGDHIHPGTAKAIQERAMRIKRQASAWESFVMFDSFIEEMSKVYKAEIERLKEQIF</sequence>
<evidence type="ECO:0008006" key="4">
    <source>
        <dbReference type="Google" id="ProtNLM"/>
    </source>
</evidence>
<dbReference type="EMBL" id="BQXS01013858">
    <property type="protein sequence ID" value="GKT29825.1"/>
    <property type="molecule type" value="Genomic_DNA"/>
</dbReference>
<name>A0ABQ5KB86_9EUKA</name>
<proteinExistence type="predicted"/>
<feature type="compositionally biased region" description="Basic and acidic residues" evidence="1">
    <location>
        <begin position="70"/>
        <end position="87"/>
    </location>
</feature>
<dbReference type="Proteomes" id="UP001057375">
    <property type="component" value="Unassembled WGS sequence"/>
</dbReference>
<feature type="region of interest" description="Disordered" evidence="1">
    <location>
        <begin position="67"/>
        <end position="142"/>
    </location>
</feature>
<feature type="compositionally biased region" description="Basic and acidic residues" evidence="1">
    <location>
        <begin position="111"/>
        <end position="129"/>
    </location>
</feature>
<evidence type="ECO:0000313" key="3">
    <source>
        <dbReference type="Proteomes" id="UP001057375"/>
    </source>
</evidence>
<evidence type="ECO:0000256" key="1">
    <source>
        <dbReference type="SAM" id="MobiDB-lite"/>
    </source>
</evidence>
<keyword evidence="3" id="KW-1185">Reference proteome</keyword>
<gene>
    <name evidence="2" type="ORF">ADUPG1_014222</name>
</gene>